<dbReference type="VEuPathDB" id="FungiDB:P170DRAFT_288271"/>
<feature type="region of interest" description="Disordered" evidence="1">
    <location>
        <begin position="135"/>
        <end position="192"/>
    </location>
</feature>
<reference evidence="2 3" key="1">
    <citation type="submission" date="2016-12" db="EMBL/GenBank/DDBJ databases">
        <title>The genomes of Aspergillus section Nigri reveals drivers in fungal speciation.</title>
        <authorList>
            <consortium name="DOE Joint Genome Institute"/>
            <person name="Vesth T.C."/>
            <person name="Nybo J."/>
            <person name="Theobald S."/>
            <person name="Brandl J."/>
            <person name="Frisvad J.C."/>
            <person name="Nielsen K.F."/>
            <person name="Lyhne E.K."/>
            <person name="Kogle M.E."/>
            <person name="Kuo A."/>
            <person name="Riley R."/>
            <person name="Clum A."/>
            <person name="Nolan M."/>
            <person name="Lipzen A."/>
            <person name="Salamov A."/>
            <person name="Henrissat B."/>
            <person name="Wiebenga A."/>
            <person name="De Vries R.P."/>
            <person name="Grigoriev I.V."/>
            <person name="Mortensen U.H."/>
            <person name="Andersen M.R."/>
            <person name="Baker S.E."/>
        </authorList>
    </citation>
    <scope>NUCLEOTIDE SEQUENCE [LARGE SCALE GENOMIC DNA]</scope>
    <source>
        <strain evidence="2 3">IBT 23096</strain>
    </source>
</reference>
<accession>A0A2I2FVG2</accession>
<dbReference type="GeneID" id="36550922"/>
<feature type="region of interest" description="Disordered" evidence="1">
    <location>
        <begin position="1"/>
        <end position="116"/>
    </location>
</feature>
<comment type="caution">
    <text evidence="2">The sequence shown here is derived from an EMBL/GenBank/DDBJ whole genome shotgun (WGS) entry which is preliminary data.</text>
</comment>
<name>A0A2I2FVG2_9EURO</name>
<evidence type="ECO:0000256" key="1">
    <source>
        <dbReference type="SAM" id="MobiDB-lite"/>
    </source>
</evidence>
<dbReference type="EMBL" id="MSFO01000009">
    <property type="protein sequence ID" value="PLB44556.1"/>
    <property type="molecule type" value="Genomic_DNA"/>
</dbReference>
<feature type="compositionally biased region" description="Basic and acidic residues" evidence="1">
    <location>
        <begin position="104"/>
        <end position="116"/>
    </location>
</feature>
<dbReference type="AlphaFoldDB" id="A0A2I2FVG2"/>
<proteinExistence type="predicted"/>
<keyword evidence="3" id="KW-1185">Reference proteome</keyword>
<gene>
    <name evidence="2" type="ORF">P170DRAFT_288271</name>
</gene>
<dbReference type="Proteomes" id="UP000234275">
    <property type="component" value="Unassembled WGS sequence"/>
</dbReference>
<evidence type="ECO:0000313" key="2">
    <source>
        <dbReference type="EMBL" id="PLB44556.1"/>
    </source>
</evidence>
<sequence length="192" mass="21062">MAALGISVLTSPSSESSKTTGYEGLSGYHLNAPNPPPALVSKAQPTESPLHPSADTSTDPTREISSPRPQLFPPGQSPIPVKRTISEDCTQSGPSDRTRKYHCLRKDAERQERPHRYLLEKPCLPARMLRGHPAPRQILSPQSRIPGFRLSNPSMGNGVAKRPSREKGPRRVAPPMYKLPEFTGPMRSKMAP</sequence>
<feature type="compositionally biased region" description="Polar residues" evidence="1">
    <location>
        <begin position="54"/>
        <end position="68"/>
    </location>
</feature>
<evidence type="ECO:0000313" key="3">
    <source>
        <dbReference type="Proteomes" id="UP000234275"/>
    </source>
</evidence>
<feature type="compositionally biased region" description="Polar residues" evidence="1">
    <location>
        <begin position="8"/>
        <end position="20"/>
    </location>
</feature>
<organism evidence="2 3">
    <name type="scientific">Aspergillus steynii IBT 23096</name>
    <dbReference type="NCBI Taxonomy" id="1392250"/>
    <lineage>
        <taxon>Eukaryota</taxon>
        <taxon>Fungi</taxon>
        <taxon>Dikarya</taxon>
        <taxon>Ascomycota</taxon>
        <taxon>Pezizomycotina</taxon>
        <taxon>Eurotiomycetes</taxon>
        <taxon>Eurotiomycetidae</taxon>
        <taxon>Eurotiales</taxon>
        <taxon>Aspergillaceae</taxon>
        <taxon>Aspergillus</taxon>
        <taxon>Aspergillus subgen. Circumdati</taxon>
    </lineage>
</organism>
<protein>
    <submittedName>
        <fullName evidence="2">Uncharacterized protein</fullName>
    </submittedName>
</protein>
<dbReference type="RefSeq" id="XP_024699858.1">
    <property type="nucleotide sequence ID" value="XM_024843223.1"/>
</dbReference>